<feature type="compositionally biased region" description="Polar residues" evidence="1">
    <location>
        <begin position="102"/>
        <end position="128"/>
    </location>
</feature>
<sequence length="201" mass="21794">MGTHRTDFIACCSETLAAESEKFSKNETFGWFHFQQDFDKSKVIDEIIVTVDVACYEVSQYDPTGEKPGSPINEYTQDVIDKLQWTKAKAKEDAKTLREAFANQSSSNSTSTPEKNTTGSGAQKSQGDNSEKGDNTSTEKKTAETTSQTSNDDSNEGKTNNESGEDNTANDEASLNESSTTDDSSKGANDSQQSTEDKGSS</sequence>
<dbReference type="AlphaFoldDB" id="A0A316VPT0"/>
<protein>
    <submittedName>
        <fullName evidence="2">Uncharacterized protein</fullName>
    </submittedName>
</protein>
<organism evidence="2 3">
    <name type="scientific">Meira miltonrushii</name>
    <dbReference type="NCBI Taxonomy" id="1280837"/>
    <lineage>
        <taxon>Eukaryota</taxon>
        <taxon>Fungi</taxon>
        <taxon>Dikarya</taxon>
        <taxon>Basidiomycota</taxon>
        <taxon>Ustilaginomycotina</taxon>
        <taxon>Exobasidiomycetes</taxon>
        <taxon>Exobasidiales</taxon>
        <taxon>Brachybasidiaceae</taxon>
        <taxon>Meira</taxon>
    </lineage>
</organism>
<keyword evidence="3" id="KW-1185">Reference proteome</keyword>
<dbReference type="EMBL" id="KZ819602">
    <property type="protein sequence ID" value="PWN38423.1"/>
    <property type="molecule type" value="Genomic_DNA"/>
</dbReference>
<dbReference type="GeneID" id="37023879"/>
<dbReference type="RefSeq" id="XP_025358725.1">
    <property type="nucleotide sequence ID" value="XM_025502098.1"/>
</dbReference>
<proteinExistence type="predicted"/>
<feature type="compositionally biased region" description="Polar residues" evidence="1">
    <location>
        <begin position="170"/>
        <end position="194"/>
    </location>
</feature>
<dbReference type="InParanoid" id="A0A316VPT0"/>
<feature type="compositionally biased region" description="Basic and acidic residues" evidence="1">
    <location>
        <begin position="129"/>
        <end position="143"/>
    </location>
</feature>
<dbReference type="Proteomes" id="UP000245771">
    <property type="component" value="Unassembled WGS sequence"/>
</dbReference>
<accession>A0A316VPT0</accession>
<evidence type="ECO:0000313" key="2">
    <source>
        <dbReference type="EMBL" id="PWN38423.1"/>
    </source>
</evidence>
<name>A0A316VPT0_9BASI</name>
<reference evidence="2 3" key="1">
    <citation type="journal article" date="2018" name="Mol. Biol. Evol.">
        <title>Broad Genomic Sampling Reveals a Smut Pathogenic Ancestry of the Fungal Clade Ustilaginomycotina.</title>
        <authorList>
            <person name="Kijpornyongpan T."/>
            <person name="Mondo S.J."/>
            <person name="Barry K."/>
            <person name="Sandor L."/>
            <person name="Lee J."/>
            <person name="Lipzen A."/>
            <person name="Pangilinan J."/>
            <person name="LaButti K."/>
            <person name="Hainaut M."/>
            <person name="Henrissat B."/>
            <person name="Grigoriev I.V."/>
            <person name="Spatafora J.W."/>
            <person name="Aime M.C."/>
        </authorList>
    </citation>
    <scope>NUCLEOTIDE SEQUENCE [LARGE SCALE GENOMIC DNA]</scope>
    <source>
        <strain evidence="2 3">MCA 3882</strain>
    </source>
</reference>
<feature type="region of interest" description="Disordered" evidence="1">
    <location>
        <begin position="96"/>
        <end position="201"/>
    </location>
</feature>
<evidence type="ECO:0000313" key="3">
    <source>
        <dbReference type="Proteomes" id="UP000245771"/>
    </source>
</evidence>
<gene>
    <name evidence="2" type="ORF">FA14DRAFT_26897</name>
</gene>
<evidence type="ECO:0000256" key="1">
    <source>
        <dbReference type="SAM" id="MobiDB-lite"/>
    </source>
</evidence>